<dbReference type="InterPro" id="IPR038763">
    <property type="entry name" value="DHH_sf"/>
</dbReference>
<dbReference type="InterPro" id="IPR003156">
    <property type="entry name" value="DHHA1_dom"/>
</dbReference>
<evidence type="ECO:0000259" key="1">
    <source>
        <dbReference type="Pfam" id="PF01368"/>
    </source>
</evidence>
<evidence type="ECO:0000259" key="2">
    <source>
        <dbReference type="Pfam" id="PF02272"/>
    </source>
</evidence>
<dbReference type="Proteomes" id="UP000034366">
    <property type="component" value="Unassembled WGS sequence"/>
</dbReference>
<protein>
    <submittedName>
        <fullName evidence="3">Exopolyphosphatase-related protein</fullName>
    </submittedName>
</protein>
<dbReference type="Pfam" id="PF01368">
    <property type="entry name" value="DHH"/>
    <property type="match status" value="1"/>
</dbReference>
<reference evidence="3 4" key="1">
    <citation type="journal article" date="2015" name="Nature">
        <title>rRNA introns, odd ribosomes, and small enigmatic genomes across a large radiation of phyla.</title>
        <authorList>
            <person name="Brown C.T."/>
            <person name="Hug L.A."/>
            <person name="Thomas B.C."/>
            <person name="Sharon I."/>
            <person name="Castelle C.J."/>
            <person name="Singh A."/>
            <person name="Wilkins M.J."/>
            <person name="Williams K.H."/>
            <person name="Banfield J.F."/>
        </authorList>
    </citation>
    <scope>NUCLEOTIDE SEQUENCE [LARGE SCALE GENOMIC DNA]</scope>
</reference>
<proteinExistence type="predicted"/>
<dbReference type="Pfam" id="PF02272">
    <property type="entry name" value="DHHA1"/>
    <property type="match status" value="1"/>
</dbReference>
<dbReference type="PANTHER" id="PTHR47618:SF1">
    <property type="entry name" value="BIFUNCTIONAL OLIGORIBONUCLEASE AND PAP PHOSPHATASE NRNA"/>
    <property type="match status" value="1"/>
</dbReference>
<comment type="caution">
    <text evidence="3">The sequence shown here is derived from an EMBL/GenBank/DDBJ whole genome shotgun (WGS) entry which is preliminary data.</text>
</comment>
<dbReference type="InterPro" id="IPR001667">
    <property type="entry name" value="DDH_dom"/>
</dbReference>
<dbReference type="PANTHER" id="PTHR47618">
    <property type="entry name" value="BIFUNCTIONAL OLIGORIBONUCLEASE AND PAP PHOSPHATASE NRNA"/>
    <property type="match status" value="1"/>
</dbReference>
<evidence type="ECO:0000313" key="4">
    <source>
        <dbReference type="Proteomes" id="UP000034366"/>
    </source>
</evidence>
<dbReference type="InterPro" id="IPR051319">
    <property type="entry name" value="Oligoribo/pAp-PDE_c-di-AMP_PDE"/>
</dbReference>
<dbReference type="SUPFAM" id="SSF64182">
    <property type="entry name" value="DHH phosphoesterases"/>
    <property type="match status" value="1"/>
</dbReference>
<sequence length="330" mass="36619">MNYEESKAILEEIKQAKRILINCHIDPDPDSIGSALAIYSVLQKMGISADVVCTGSELYESVNYLSGYDNIQKGVDFKNFNWTDYDLFISPDTSTFDRAVGDKNIVQFPINTIVIDHHKTNTRFGNINIVDEKKTSVGELLFDLFEDWNIGINKDTADCLMAAIVGDTGAFRYPDSTSHTFYVAQKLMELGADKDKAIFNIYRSDDFNLLKFLGEVLSGLTMDKQRKYVWSAIPYEVFEKCGKPPTGKETAASAFTQTVKDTEFGFVAVEDETNHLGISFRSRTGFDTSKIASDLGGGGHIYASGASINDMEFDEAVKLLISTVNKHCGS</sequence>
<dbReference type="GO" id="GO:0003676">
    <property type="term" value="F:nucleic acid binding"/>
    <property type="evidence" value="ECO:0007669"/>
    <property type="project" value="InterPro"/>
</dbReference>
<name>A0A0G0IGJ2_9BACT</name>
<organism evidence="3 4">
    <name type="scientific">Candidatus Woesebacteria bacterium GW2011_GWD1_38_10</name>
    <dbReference type="NCBI Taxonomy" id="1618592"/>
    <lineage>
        <taxon>Bacteria</taxon>
        <taxon>Candidatus Woeseibacteriota</taxon>
    </lineage>
</organism>
<feature type="domain" description="DDH" evidence="1">
    <location>
        <begin position="18"/>
        <end position="164"/>
    </location>
</feature>
<evidence type="ECO:0000313" key="3">
    <source>
        <dbReference type="EMBL" id="KKQ50105.1"/>
    </source>
</evidence>
<gene>
    <name evidence="3" type="ORF">US67_C0009G0008</name>
</gene>
<dbReference type="Gene3D" id="3.90.1640.10">
    <property type="entry name" value="inorganic pyrophosphatase (n-terminal core)"/>
    <property type="match status" value="1"/>
</dbReference>
<accession>A0A0G0IGJ2</accession>
<dbReference type="AlphaFoldDB" id="A0A0G0IGJ2"/>
<dbReference type="EMBL" id="LBTW01000009">
    <property type="protein sequence ID" value="KKQ50105.1"/>
    <property type="molecule type" value="Genomic_DNA"/>
</dbReference>
<feature type="domain" description="DHHA1" evidence="2">
    <location>
        <begin position="252"/>
        <end position="325"/>
    </location>
</feature>
<dbReference type="Gene3D" id="3.10.310.30">
    <property type="match status" value="1"/>
</dbReference>